<organism evidence="1 2">
    <name type="scientific">Cotonvirus japonicus</name>
    <dbReference type="NCBI Taxonomy" id="2811091"/>
    <lineage>
        <taxon>Viruses</taxon>
        <taxon>Varidnaviria</taxon>
        <taxon>Bamfordvirae</taxon>
        <taxon>Nucleocytoviricota</taxon>
        <taxon>Megaviricetes</taxon>
        <taxon>Imitervirales</taxon>
        <taxon>Mimiviridae</taxon>
        <taxon>Megamimivirinae</taxon>
        <taxon>Cotonvirus</taxon>
        <taxon>Cotonvirus japonicum</taxon>
    </lineage>
</organism>
<reference evidence="1 2" key="1">
    <citation type="submission" date="2021-02" db="EMBL/GenBank/DDBJ databases">
        <title>Cotonvirus japonicus, which uses Golgi apparatus of host cells for its virion factory, phylogenetically links tailed tupanvirus and icosahedral mimivirus.</title>
        <authorList>
            <person name="Takahashi H."/>
            <person name="Fukaya S."/>
            <person name="Song C."/>
            <person name="Murata K."/>
            <person name="Takemura M."/>
        </authorList>
    </citation>
    <scope>NUCLEOTIDE SEQUENCE [LARGE SCALE GENOMIC DNA]</scope>
</reference>
<dbReference type="EMBL" id="AP024483">
    <property type="protein sequence ID" value="BCS83448.1"/>
    <property type="molecule type" value="Genomic_DNA"/>
</dbReference>
<keyword evidence="2" id="KW-1185">Reference proteome</keyword>
<dbReference type="RefSeq" id="YP_010842056.1">
    <property type="nucleotide sequence ID" value="NC_079139.1"/>
</dbReference>
<proteinExistence type="predicted"/>
<dbReference type="Proteomes" id="UP001321479">
    <property type="component" value="Segment"/>
</dbReference>
<dbReference type="GeneID" id="80558653"/>
<name>A0ABM7NTE3_9VIRU</name>
<sequence>MNIIELINEKFPKLFITELTDNNLRFRPENDEGFIEYKRTLTHCDDSKIEQYATQMKWRIMQNLKKQRAIYYIGIDDNGTIVGLSQNDIIESVSCFVKIANIIGASIIGVRLIYIENLTIIKIGVIIKKIKDDFYFDVSDESD</sequence>
<evidence type="ECO:0000313" key="2">
    <source>
        <dbReference type="Proteomes" id="UP001321479"/>
    </source>
</evidence>
<accession>A0ABM7NTE3</accession>
<evidence type="ECO:0000313" key="1">
    <source>
        <dbReference type="EMBL" id="BCS83448.1"/>
    </source>
</evidence>
<protein>
    <submittedName>
        <fullName evidence="1">GTP-binding protein</fullName>
    </submittedName>
</protein>